<name>A0ACC2VU84_9TREE</name>
<comment type="caution">
    <text evidence="1">The sequence shown here is derived from an EMBL/GenBank/DDBJ whole genome shotgun (WGS) entry which is preliminary data.</text>
</comment>
<reference evidence="1" key="1">
    <citation type="submission" date="2023-04" db="EMBL/GenBank/DDBJ databases">
        <title>Draft Genome sequencing of Naganishia species isolated from polar environments using Oxford Nanopore Technology.</title>
        <authorList>
            <person name="Leo P."/>
            <person name="Venkateswaran K."/>
        </authorList>
    </citation>
    <scope>NUCLEOTIDE SEQUENCE</scope>
    <source>
        <strain evidence="1">MNA-CCFEE 5261</strain>
    </source>
</reference>
<evidence type="ECO:0000313" key="2">
    <source>
        <dbReference type="Proteomes" id="UP001241377"/>
    </source>
</evidence>
<dbReference type="Proteomes" id="UP001241377">
    <property type="component" value="Unassembled WGS sequence"/>
</dbReference>
<organism evidence="1 2">
    <name type="scientific">Naganishia cerealis</name>
    <dbReference type="NCBI Taxonomy" id="610337"/>
    <lineage>
        <taxon>Eukaryota</taxon>
        <taxon>Fungi</taxon>
        <taxon>Dikarya</taxon>
        <taxon>Basidiomycota</taxon>
        <taxon>Agaricomycotina</taxon>
        <taxon>Tremellomycetes</taxon>
        <taxon>Filobasidiales</taxon>
        <taxon>Filobasidiaceae</taxon>
        <taxon>Naganishia</taxon>
    </lineage>
</organism>
<protein>
    <submittedName>
        <fullName evidence="1">Uncharacterized protein</fullName>
    </submittedName>
</protein>
<accession>A0ACC2VU84</accession>
<proteinExistence type="predicted"/>
<sequence length="113" mass="12250">MAASQREFAVPVAPSPVLAQALAAYPHLAQSSPRTPEQPFPRNARSSSSKRAAVAERVSSKRLKKVERRVLPARIGTSTISSVSNELDDMVMECFSKACKSWNEQSTTFLSGA</sequence>
<dbReference type="EMBL" id="JASBWR010000051">
    <property type="protein sequence ID" value="KAJ9102634.1"/>
    <property type="molecule type" value="Genomic_DNA"/>
</dbReference>
<gene>
    <name evidence="1" type="ORF">QFC19_004743</name>
</gene>
<evidence type="ECO:0000313" key="1">
    <source>
        <dbReference type="EMBL" id="KAJ9102634.1"/>
    </source>
</evidence>
<keyword evidence="2" id="KW-1185">Reference proteome</keyword>